<gene>
    <name evidence="4" type="ORF">CLCHR_23870</name>
</gene>
<dbReference type="InterPro" id="IPR009057">
    <property type="entry name" value="Homeodomain-like_sf"/>
</dbReference>
<dbReference type="EMBL" id="MZGT01000029">
    <property type="protein sequence ID" value="OPJ61593.1"/>
    <property type="molecule type" value="Genomic_DNA"/>
</dbReference>
<keyword evidence="1 2" id="KW-0238">DNA-binding</keyword>
<dbReference type="OrthoDB" id="9810250at2"/>
<keyword evidence="5" id="KW-1185">Reference proteome</keyword>
<dbReference type="InterPro" id="IPR001647">
    <property type="entry name" value="HTH_TetR"/>
</dbReference>
<evidence type="ECO:0000259" key="3">
    <source>
        <dbReference type="PROSITE" id="PS50977"/>
    </source>
</evidence>
<dbReference type="PANTHER" id="PTHR43479:SF7">
    <property type="entry name" value="TETR-FAMILY TRANSCRIPTIONAL REGULATOR"/>
    <property type="match status" value="1"/>
</dbReference>
<proteinExistence type="predicted"/>
<evidence type="ECO:0000256" key="2">
    <source>
        <dbReference type="PROSITE-ProRule" id="PRU00335"/>
    </source>
</evidence>
<accession>A0A1V4INX3</accession>
<evidence type="ECO:0000256" key="1">
    <source>
        <dbReference type="ARBA" id="ARBA00023125"/>
    </source>
</evidence>
<dbReference type="STRING" id="225345.CLCHR_23870"/>
<dbReference type="GO" id="GO:0003677">
    <property type="term" value="F:DNA binding"/>
    <property type="evidence" value="ECO:0007669"/>
    <property type="project" value="UniProtKB-UniRule"/>
</dbReference>
<comment type="caution">
    <text evidence="4">The sequence shown here is derived from an EMBL/GenBank/DDBJ whole genome shotgun (WGS) entry which is preliminary data.</text>
</comment>
<dbReference type="AlphaFoldDB" id="A0A1V4INX3"/>
<dbReference type="SUPFAM" id="SSF46689">
    <property type="entry name" value="Homeodomain-like"/>
    <property type="match status" value="1"/>
</dbReference>
<dbReference type="PANTHER" id="PTHR43479">
    <property type="entry name" value="ACREF/ENVCD OPERON REPRESSOR-RELATED"/>
    <property type="match status" value="1"/>
</dbReference>
<dbReference type="Gene3D" id="1.10.357.10">
    <property type="entry name" value="Tetracycline Repressor, domain 2"/>
    <property type="match status" value="1"/>
</dbReference>
<dbReference type="Pfam" id="PF00440">
    <property type="entry name" value="TetR_N"/>
    <property type="match status" value="1"/>
</dbReference>
<sequence>MALKLNEKDPRVIKTRRLIQEAIFNLSKVKNFDAITVSDIAKKAEINRSTFYAHFQDKYDLLESIVSDQLEYFISKRIGDKLEITEEVIRNLILSICDYHEDLSQRCKYSYRSFASVIEIKAKVQLRQVMLTLFIKNENKFAHDKMKIELIFTMISSSIYDGVQYWYSLGKKVNSIILVEEMLPFIMTYFTLL</sequence>
<dbReference type="RefSeq" id="WP_079440013.1">
    <property type="nucleotide sequence ID" value="NZ_MZGT01000029.1"/>
</dbReference>
<evidence type="ECO:0000313" key="5">
    <source>
        <dbReference type="Proteomes" id="UP000191056"/>
    </source>
</evidence>
<protein>
    <submittedName>
        <fullName evidence="4">DNA-binding transcriptional regulator EnvR</fullName>
    </submittedName>
</protein>
<dbReference type="InterPro" id="IPR050624">
    <property type="entry name" value="HTH-type_Tx_Regulator"/>
</dbReference>
<dbReference type="Proteomes" id="UP000191056">
    <property type="component" value="Unassembled WGS sequence"/>
</dbReference>
<reference evidence="4 5" key="1">
    <citation type="submission" date="2017-03" db="EMBL/GenBank/DDBJ databases">
        <title>Genome sequence of Clostridium chromiireducens DSM 23318.</title>
        <authorList>
            <person name="Poehlein A."/>
            <person name="Daniel R."/>
        </authorList>
    </citation>
    <scope>NUCLEOTIDE SEQUENCE [LARGE SCALE GENOMIC DNA]</scope>
    <source>
        <strain evidence="4 5">DSM 23318</strain>
    </source>
</reference>
<evidence type="ECO:0000313" key="4">
    <source>
        <dbReference type="EMBL" id="OPJ61593.1"/>
    </source>
</evidence>
<feature type="domain" description="HTH tetR-type" evidence="3">
    <location>
        <begin position="13"/>
        <end position="73"/>
    </location>
</feature>
<dbReference type="PROSITE" id="PS50977">
    <property type="entry name" value="HTH_TETR_2"/>
    <property type="match status" value="1"/>
</dbReference>
<organism evidence="4 5">
    <name type="scientific">Clostridium chromiireducens</name>
    <dbReference type="NCBI Taxonomy" id="225345"/>
    <lineage>
        <taxon>Bacteria</taxon>
        <taxon>Bacillati</taxon>
        <taxon>Bacillota</taxon>
        <taxon>Clostridia</taxon>
        <taxon>Eubacteriales</taxon>
        <taxon>Clostridiaceae</taxon>
        <taxon>Clostridium</taxon>
    </lineage>
</organism>
<feature type="DNA-binding region" description="H-T-H motif" evidence="2">
    <location>
        <begin position="36"/>
        <end position="55"/>
    </location>
</feature>
<name>A0A1V4INX3_9CLOT</name>